<proteinExistence type="predicted"/>
<dbReference type="PANTHER" id="PTHR11019">
    <property type="entry name" value="HTH-TYPE TRANSCRIPTIONAL REGULATOR NIMR"/>
    <property type="match status" value="1"/>
</dbReference>
<dbReference type="Gene3D" id="1.10.10.60">
    <property type="entry name" value="Homeodomain-like"/>
    <property type="match status" value="2"/>
</dbReference>
<feature type="domain" description="HTH araC/xylS-type" evidence="7">
    <location>
        <begin position="181"/>
        <end position="278"/>
    </location>
</feature>
<dbReference type="GO" id="GO:0003700">
    <property type="term" value="F:DNA-binding transcription factor activity"/>
    <property type="evidence" value="ECO:0007669"/>
    <property type="project" value="InterPro"/>
</dbReference>
<feature type="region of interest" description="Disordered" evidence="6">
    <location>
        <begin position="1"/>
        <end position="27"/>
    </location>
</feature>
<dbReference type="PROSITE" id="PS01124">
    <property type="entry name" value="HTH_ARAC_FAMILY_2"/>
    <property type="match status" value="1"/>
</dbReference>
<dbReference type="InterPro" id="IPR009057">
    <property type="entry name" value="Homeodomain-like_sf"/>
</dbReference>
<dbReference type="Pfam" id="PF12833">
    <property type="entry name" value="HTH_18"/>
    <property type="match status" value="1"/>
</dbReference>
<dbReference type="InterPro" id="IPR018062">
    <property type="entry name" value="HTH_AraC-typ_CS"/>
</dbReference>
<dbReference type="PANTHER" id="PTHR11019:SF199">
    <property type="entry name" value="HTH-TYPE TRANSCRIPTIONAL REGULATOR NIMR"/>
    <property type="match status" value="1"/>
</dbReference>
<protein>
    <submittedName>
        <fullName evidence="8">HTH-type transcriptional repressor of iron proteins A</fullName>
    </submittedName>
</protein>
<dbReference type="AlphaFoldDB" id="A0A377NEA2"/>
<dbReference type="InterPro" id="IPR018060">
    <property type="entry name" value="HTH_AraC"/>
</dbReference>
<dbReference type="InterPro" id="IPR014710">
    <property type="entry name" value="RmlC-like_jellyroll"/>
</dbReference>
<dbReference type="FunFam" id="1.10.10.60:FF:000132">
    <property type="entry name" value="AraC family transcriptional regulator"/>
    <property type="match status" value="1"/>
</dbReference>
<dbReference type="InterPro" id="IPR003313">
    <property type="entry name" value="AraC-bd"/>
</dbReference>
<evidence type="ECO:0000313" key="8">
    <source>
        <dbReference type="EMBL" id="STQ45089.1"/>
    </source>
</evidence>
<dbReference type="Gene3D" id="2.60.120.10">
    <property type="entry name" value="Jelly Rolls"/>
    <property type="match status" value="1"/>
</dbReference>
<feature type="coiled-coil region" evidence="5">
    <location>
        <begin position="118"/>
        <end position="145"/>
    </location>
</feature>
<dbReference type="SUPFAM" id="SSF51182">
    <property type="entry name" value="RmlC-like cupins"/>
    <property type="match status" value="1"/>
</dbReference>
<dbReference type="EMBL" id="UGGO01000001">
    <property type="protein sequence ID" value="STQ45089.1"/>
    <property type="molecule type" value="Genomic_DNA"/>
</dbReference>
<dbReference type="GO" id="GO:0043565">
    <property type="term" value="F:sequence-specific DNA binding"/>
    <property type="evidence" value="ECO:0007669"/>
    <property type="project" value="InterPro"/>
</dbReference>
<reference evidence="8 9" key="1">
    <citation type="submission" date="2018-06" db="EMBL/GenBank/DDBJ databases">
        <authorList>
            <consortium name="Pathogen Informatics"/>
            <person name="Doyle S."/>
        </authorList>
    </citation>
    <scope>NUCLEOTIDE SEQUENCE [LARGE SCALE GENOMIC DNA]</scope>
    <source>
        <strain evidence="8 9">NCTC12157</strain>
    </source>
</reference>
<evidence type="ECO:0000256" key="4">
    <source>
        <dbReference type="ARBA" id="ARBA00023163"/>
    </source>
</evidence>
<evidence type="ECO:0000256" key="6">
    <source>
        <dbReference type="SAM" id="MobiDB-lite"/>
    </source>
</evidence>
<evidence type="ECO:0000256" key="2">
    <source>
        <dbReference type="ARBA" id="ARBA00023015"/>
    </source>
</evidence>
<dbReference type="CDD" id="cd06124">
    <property type="entry name" value="cupin_NimR-like_N"/>
    <property type="match status" value="1"/>
</dbReference>
<keyword evidence="3" id="KW-0238">DNA-binding</keyword>
<dbReference type="PROSITE" id="PS00041">
    <property type="entry name" value="HTH_ARAC_FAMILY_1"/>
    <property type="match status" value="1"/>
</dbReference>
<evidence type="ECO:0000256" key="3">
    <source>
        <dbReference type="ARBA" id="ARBA00023125"/>
    </source>
</evidence>
<dbReference type="InterPro" id="IPR011051">
    <property type="entry name" value="RmlC_Cupin_sf"/>
</dbReference>
<keyword evidence="5" id="KW-0175">Coiled coil</keyword>
<organism evidence="8 9">
    <name type="scientific">Ewingella americana</name>
    <dbReference type="NCBI Taxonomy" id="41202"/>
    <lineage>
        <taxon>Bacteria</taxon>
        <taxon>Pseudomonadati</taxon>
        <taxon>Pseudomonadota</taxon>
        <taxon>Gammaproteobacteria</taxon>
        <taxon>Enterobacterales</taxon>
        <taxon>Yersiniaceae</taxon>
        <taxon>Ewingella</taxon>
    </lineage>
</organism>
<evidence type="ECO:0000259" key="7">
    <source>
        <dbReference type="PROSITE" id="PS01124"/>
    </source>
</evidence>
<dbReference type="Proteomes" id="UP000254304">
    <property type="component" value="Unassembled WGS sequence"/>
</dbReference>
<evidence type="ECO:0000313" key="9">
    <source>
        <dbReference type="Proteomes" id="UP000254304"/>
    </source>
</evidence>
<dbReference type="SMART" id="SM00342">
    <property type="entry name" value="HTH_ARAC"/>
    <property type="match status" value="1"/>
</dbReference>
<keyword evidence="4" id="KW-0804">Transcription</keyword>
<name>A0A377NEA2_9GAMM</name>
<keyword evidence="2" id="KW-0805">Transcription regulation</keyword>
<accession>A0A377NEA2</accession>
<gene>
    <name evidence="8" type="primary">ripA_5</name>
    <name evidence="8" type="ORF">NCTC12157_02815</name>
</gene>
<sequence length="288" mass="31696">MDFSSPFSSRIDPTANRQTNRTPMPTPPALLPLSASFIVHPAGGGVPTHQHHSGQLTVVLGGTMRVTADQGWWLAPPGLAVWVPPQTPHAASYSETSSLINVKFPPQIAQRLPAECRALAVSDLLRELAREAVRLEDEQEKSAEHVVQSLGLIAELMVLQLVRPVATPGLFVPHGQDRRLRKAIAILHQEPGADLSIEALAARVNSSERTLSRLFVAETGMTFRRWREHMRLVTSIDKLARGHTITATALELGYSSASSFTTLFTRVLGVPPRRYMSLMREQSEEAQR</sequence>
<keyword evidence="1" id="KW-0678">Repressor</keyword>
<dbReference type="SUPFAM" id="SSF46689">
    <property type="entry name" value="Homeodomain-like"/>
    <property type="match status" value="2"/>
</dbReference>
<evidence type="ECO:0000256" key="1">
    <source>
        <dbReference type="ARBA" id="ARBA00022491"/>
    </source>
</evidence>
<dbReference type="Pfam" id="PF02311">
    <property type="entry name" value="AraC_binding"/>
    <property type="match status" value="1"/>
</dbReference>
<evidence type="ECO:0000256" key="5">
    <source>
        <dbReference type="SAM" id="Coils"/>
    </source>
</evidence>